<evidence type="ECO:0000256" key="1">
    <source>
        <dbReference type="PROSITE-ProRule" id="PRU00175"/>
    </source>
</evidence>
<sequence>MYKMPRPFSNHPPARKEATQWASWVDKEVQQHSDQTIDSLPEKLHRISPNASATTIPLHYQQQQQQNKGYYVIPNKEQLAAILPEKTLCFCSKPAYRSYTLEYGPILECGNFANDPTIDSDPPIHRLQKQFVCGFHVHETSWKRVCDQIRQKNTVHSEYTELRTCPLYNFTYCTMFRLTNSFKMDTPTILPECFCHRPVVMRIHPKEGVQFACKNSFVDGAPKCSWVLKASEVAFPRPKYRIHTFVDNDTYIQQKQHKVKEIKKKSAEDYEREHKHELLAALTGSSHNIPEEKLCLLNQKAINFNDLVLEEEKRQKALIVPTCVMANKKAPRQLSTTTSTSSCSSASSAVTSSIQYFSADMEIIVKENADLKLDVTKNRRTIELLNASMDDIKQKNTKLKTEVSRLQKDMYRSQNEKEEETVLRMNCQERLTSIELDFVRLMNEKEKIQEELLLHIEEKKKLSGHEDDRTKCVLCFTQLIEYCLVPCYHYAYCHLCASRLTECAICRRSIEKIQKIYAP</sequence>
<keyword evidence="5" id="KW-1185">Reference proteome</keyword>
<gene>
    <name evidence="4" type="ORF">CU098_012575</name>
</gene>
<evidence type="ECO:0000259" key="3">
    <source>
        <dbReference type="PROSITE" id="PS50089"/>
    </source>
</evidence>
<feature type="domain" description="RING-type" evidence="3">
    <location>
        <begin position="472"/>
        <end position="507"/>
    </location>
</feature>
<keyword evidence="1" id="KW-0862">Zinc</keyword>
<organism evidence="4 5">
    <name type="scientific">Rhizopus stolonifer</name>
    <name type="common">Rhizopus nigricans</name>
    <dbReference type="NCBI Taxonomy" id="4846"/>
    <lineage>
        <taxon>Eukaryota</taxon>
        <taxon>Fungi</taxon>
        <taxon>Fungi incertae sedis</taxon>
        <taxon>Mucoromycota</taxon>
        <taxon>Mucoromycotina</taxon>
        <taxon>Mucoromycetes</taxon>
        <taxon>Mucorales</taxon>
        <taxon>Mucorineae</taxon>
        <taxon>Rhizopodaceae</taxon>
        <taxon>Rhizopus</taxon>
    </lineage>
</organism>
<name>A0A367KUU7_RHIST</name>
<evidence type="ECO:0000256" key="2">
    <source>
        <dbReference type="SAM" id="Coils"/>
    </source>
</evidence>
<dbReference type="STRING" id="4846.A0A367KUU7"/>
<evidence type="ECO:0000313" key="4">
    <source>
        <dbReference type="EMBL" id="RCI05983.1"/>
    </source>
</evidence>
<dbReference type="Pfam" id="PF13920">
    <property type="entry name" value="zf-C3HC4_3"/>
    <property type="match status" value="1"/>
</dbReference>
<dbReference type="Gene3D" id="3.30.40.10">
    <property type="entry name" value="Zinc/RING finger domain, C3HC4 (zinc finger)"/>
    <property type="match status" value="1"/>
</dbReference>
<keyword evidence="2" id="KW-0175">Coiled coil</keyword>
<keyword evidence="1" id="KW-0479">Metal-binding</keyword>
<reference evidence="4 5" key="1">
    <citation type="journal article" date="2018" name="G3 (Bethesda)">
        <title>Phylogenetic and Phylogenomic Definition of Rhizopus Species.</title>
        <authorList>
            <person name="Gryganskyi A.P."/>
            <person name="Golan J."/>
            <person name="Dolatabadi S."/>
            <person name="Mondo S."/>
            <person name="Robb S."/>
            <person name="Idnurm A."/>
            <person name="Muszewska A."/>
            <person name="Steczkiewicz K."/>
            <person name="Masonjones S."/>
            <person name="Liao H.L."/>
            <person name="Gajdeczka M.T."/>
            <person name="Anike F."/>
            <person name="Vuek A."/>
            <person name="Anishchenko I.M."/>
            <person name="Voigt K."/>
            <person name="de Hoog G.S."/>
            <person name="Smith M.E."/>
            <person name="Heitman J."/>
            <person name="Vilgalys R."/>
            <person name="Stajich J.E."/>
        </authorList>
    </citation>
    <scope>NUCLEOTIDE SEQUENCE [LARGE SCALE GENOMIC DNA]</scope>
    <source>
        <strain evidence="4 5">LSU 92-RS-03</strain>
    </source>
</reference>
<protein>
    <recommendedName>
        <fullName evidence="3">RING-type domain-containing protein</fullName>
    </recommendedName>
</protein>
<dbReference type="EMBL" id="PJQM01000257">
    <property type="protein sequence ID" value="RCI05983.1"/>
    <property type="molecule type" value="Genomic_DNA"/>
</dbReference>
<dbReference type="PROSITE" id="PS50089">
    <property type="entry name" value="ZF_RING_2"/>
    <property type="match status" value="1"/>
</dbReference>
<accession>A0A367KUU7</accession>
<comment type="caution">
    <text evidence="4">The sequence shown here is derived from an EMBL/GenBank/DDBJ whole genome shotgun (WGS) entry which is preliminary data.</text>
</comment>
<feature type="coiled-coil region" evidence="2">
    <location>
        <begin position="382"/>
        <end position="451"/>
    </location>
</feature>
<dbReference type="InterPro" id="IPR013083">
    <property type="entry name" value="Znf_RING/FYVE/PHD"/>
</dbReference>
<dbReference type="InterPro" id="IPR001841">
    <property type="entry name" value="Znf_RING"/>
</dbReference>
<keyword evidence="1" id="KW-0863">Zinc-finger</keyword>
<dbReference type="Proteomes" id="UP000253551">
    <property type="component" value="Unassembled WGS sequence"/>
</dbReference>
<dbReference type="AlphaFoldDB" id="A0A367KUU7"/>
<evidence type="ECO:0000313" key="5">
    <source>
        <dbReference type="Proteomes" id="UP000253551"/>
    </source>
</evidence>
<proteinExistence type="predicted"/>
<dbReference type="OrthoDB" id="1711136at2759"/>
<dbReference type="GO" id="GO:0008270">
    <property type="term" value="F:zinc ion binding"/>
    <property type="evidence" value="ECO:0007669"/>
    <property type="project" value="UniProtKB-KW"/>
</dbReference>